<protein>
    <submittedName>
        <fullName evidence="2">Uncharacterized protein</fullName>
    </submittedName>
</protein>
<accession>A0A0L0GDK2</accession>
<evidence type="ECO:0000313" key="3">
    <source>
        <dbReference type="Proteomes" id="UP000054560"/>
    </source>
</evidence>
<feature type="region of interest" description="Disordered" evidence="1">
    <location>
        <begin position="77"/>
        <end position="117"/>
    </location>
</feature>
<evidence type="ECO:0000256" key="1">
    <source>
        <dbReference type="SAM" id="MobiDB-lite"/>
    </source>
</evidence>
<dbReference type="GeneID" id="25901425"/>
<keyword evidence="3" id="KW-1185">Reference proteome</keyword>
<dbReference type="Proteomes" id="UP000054560">
    <property type="component" value="Unassembled WGS sequence"/>
</dbReference>
<dbReference type="RefSeq" id="XP_014160873.1">
    <property type="nucleotide sequence ID" value="XM_014305398.1"/>
</dbReference>
<dbReference type="AlphaFoldDB" id="A0A0L0GDK2"/>
<reference evidence="2 3" key="1">
    <citation type="submission" date="2011-02" db="EMBL/GenBank/DDBJ databases">
        <title>The Genome Sequence of Sphaeroforma arctica JP610.</title>
        <authorList>
            <consortium name="The Broad Institute Genome Sequencing Platform"/>
            <person name="Russ C."/>
            <person name="Cuomo C."/>
            <person name="Young S.K."/>
            <person name="Zeng Q."/>
            <person name="Gargeya S."/>
            <person name="Alvarado L."/>
            <person name="Berlin A."/>
            <person name="Chapman S.B."/>
            <person name="Chen Z."/>
            <person name="Freedman E."/>
            <person name="Gellesch M."/>
            <person name="Goldberg J."/>
            <person name="Griggs A."/>
            <person name="Gujja S."/>
            <person name="Heilman E."/>
            <person name="Heiman D."/>
            <person name="Howarth C."/>
            <person name="Mehta T."/>
            <person name="Neiman D."/>
            <person name="Pearson M."/>
            <person name="Roberts A."/>
            <person name="Saif S."/>
            <person name="Shea T."/>
            <person name="Shenoy N."/>
            <person name="Sisk P."/>
            <person name="Stolte C."/>
            <person name="Sykes S."/>
            <person name="White J."/>
            <person name="Yandava C."/>
            <person name="Burger G."/>
            <person name="Gray M.W."/>
            <person name="Holland P.W.H."/>
            <person name="King N."/>
            <person name="Lang F.B.F."/>
            <person name="Roger A.J."/>
            <person name="Ruiz-Trillo I."/>
            <person name="Haas B."/>
            <person name="Nusbaum C."/>
            <person name="Birren B."/>
        </authorList>
    </citation>
    <scope>NUCLEOTIDE SEQUENCE [LARGE SCALE GENOMIC DNA]</scope>
    <source>
        <strain evidence="2 3">JP610</strain>
    </source>
</reference>
<name>A0A0L0GDK2_9EUKA</name>
<proteinExistence type="predicted"/>
<dbReference type="EMBL" id="KQ241628">
    <property type="protein sequence ID" value="KNC86971.1"/>
    <property type="molecule type" value="Genomic_DNA"/>
</dbReference>
<evidence type="ECO:0000313" key="2">
    <source>
        <dbReference type="EMBL" id="KNC86971.1"/>
    </source>
</evidence>
<gene>
    <name evidence="2" type="ORF">SARC_00921</name>
</gene>
<organism evidence="2 3">
    <name type="scientific">Sphaeroforma arctica JP610</name>
    <dbReference type="NCBI Taxonomy" id="667725"/>
    <lineage>
        <taxon>Eukaryota</taxon>
        <taxon>Ichthyosporea</taxon>
        <taxon>Ichthyophonida</taxon>
        <taxon>Sphaeroforma</taxon>
    </lineage>
</organism>
<sequence>MHVPVGDLEKPCAEHLRALLSGHEEALHLSVDEVDSLCFNPNGPHPELNFDMDRFVHSMKMFSESFKQLASVQVSGATGRSVPPVSDADKCPKANESLGLKQSAGGKVTSDDNLMRPCHPTPYRALKKECQTRQREDDNKSELAAVTTKSTVAKVGFPGIDADQEDQRHWRQDTAELQRPQGVLIVYNIR</sequence>